<dbReference type="EMBL" id="VSSQ01003689">
    <property type="protein sequence ID" value="MPM21887.1"/>
    <property type="molecule type" value="Genomic_DNA"/>
</dbReference>
<organism evidence="1">
    <name type="scientific">bioreactor metagenome</name>
    <dbReference type="NCBI Taxonomy" id="1076179"/>
    <lineage>
        <taxon>unclassified sequences</taxon>
        <taxon>metagenomes</taxon>
        <taxon>ecological metagenomes</taxon>
    </lineage>
</organism>
<name>A0A644Y180_9ZZZZ</name>
<accession>A0A644Y180</accession>
<dbReference type="SUPFAM" id="SSF54060">
    <property type="entry name" value="His-Me finger endonucleases"/>
    <property type="match status" value="1"/>
</dbReference>
<reference evidence="1" key="1">
    <citation type="submission" date="2019-08" db="EMBL/GenBank/DDBJ databases">
        <authorList>
            <person name="Kucharzyk K."/>
            <person name="Murdoch R.W."/>
            <person name="Higgins S."/>
            <person name="Loffler F."/>
        </authorList>
    </citation>
    <scope>NUCLEOTIDE SEQUENCE</scope>
</reference>
<gene>
    <name evidence="1" type="ORF">SDC9_68337</name>
</gene>
<protein>
    <recommendedName>
        <fullName evidence="2">HNH nuclease domain-containing protein</fullName>
    </recommendedName>
</protein>
<proteinExistence type="predicted"/>
<dbReference type="InterPro" id="IPR044925">
    <property type="entry name" value="His-Me_finger_sf"/>
</dbReference>
<dbReference type="AlphaFoldDB" id="A0A644Y180"/>
<sequence>MKEGAYLMNYKAFENKFDVKGHIAYATVLKKDGSELVFQIDTDDVERIKSMGTWFAEWHKDFNAYTIQNIRKSKGTKPVKQSLQTAVLNTNPKAPVKHINGNMLDNRKVNLEIVSRSQQNQYEKFDDNTIAIILTNKYGIPHSRALISYEDLNNVITEDLSWVEYKKNGVVMVVANTPQGRIHLDKFIMNPNESEVVHHINLNPLDCRRNNLENKVIE</sequence>
<evidence type="ECO:0000313" key="1">
    <source>
        <dbReference type="EMBL" id="MPM21887.1"/>
    </source>
</evidence>
<dbReference type="Gene3D" id="3.90.75.20">
    <property type="match status" value="1"/>
</dbReference>
<comment type="caution">
    <text evidence="1">The sequence shown here is derived from an EMBL/GenBank/DDBJ whole genome shotgun (WGS) entry which is preliminary data.</text>
</comment>
<evidence type="ECO:0008006" key="2">
    <source>
        <dbReference type="Google" id="ProtNLM"/>
    </source>
</evidence>